<dbReference type="InterPro" id="IPR022409">
    <property type="entry name" value="PKD/Chitinase_dom"/>
</dbReference>
<dbReference type="InterPro" id="IPR013783">
    <property type="entry name" value="Ig-like_fold"/>
</dbReference>
<dbReference type="RefSeq" id="WP_084190492.1">
    <property type="nucleotide sequence ID" value="NZ_FRAA01000003.1"/>
</dbReference>
<feature type="signal peptide" evidence="1">
    <location>
        <begin position="1"/>
        <end position="30"/>
    </location>
</feature>
<dbReference type="STRING" id="156994.SAMN04488028_103159"/>
<feature type="domain" description="PKD" evidence="2">
    <location>
        <begin position="64"/>
        <end position="110"/>
    </location>
</feature>
<sequence>MKSVYTLLNKATIVCLVLGLALFSACKDDAESVPDYRVAFSVSNENPQAGEEVTFTNASTGGDSFEWTFGDGGTSGDKNPVYTYEESGAYTVTLMVDGFEELSATKDITVGDPVPVIMMSVETIEAGAEVVFTAEVYNPDGEELTYAWDFGATATGADLVDGMTTVAAPAVAFTEAGAVEVMLTVTLAGEELSTSATLDVKAQLAKTLIFTVVDYESGDGSLYWKKLYTGDAVSVAEDMNVPTASHPLTVRIHDNRVYVFDAGLGIAFSSDEAAEADGTIYSVDLDDPTDYVSIMDFAGGSGDYTTDPFFGDVSDTKIYFGDRRNGITAIDITTENATYTTADYPYWVANNQLGYYSAYRTDGGPTYGWGALNGSFYVRDNGGSEEFWWAKNSNHKGLWKFEAGDITDLESATPAVPALGGILTSEAVRAFEVDETNQKVYFSINFVNGTNEMGLYRADLDGTNIELIDDTRWHSEGGDSERTGITGIAVDAEGGYVYWGYRAPADADPEVNPLEVNSVKRWKIDGSGDVEIYVADVWVYGLAIDQVKK</sequence>
<name>A0A1M6Q3V4_REIAG</name>
<dbReference type="InterPro" id="IPR000601">
    <property type="entry name" value="PKD_dom"/>
</dbReference>
<feature type="chain" id="PRO_5012387094" evidence="1">
    <location>
        <begin position="31"/>
        <end position="549"/>
    </location>
</feature>
<dbReference type="SMART" id="SM00089">
    <property type="entry name" value="PKD"/>
    <property type="match status" value="2"/>
</dbReference>
<evidence type="ECO:0000313" key="3">
    <source>
        <dbReference type="EMBL" id="SHK14831.1"/>
    </source>
</evidence>
<evidence type="ECO:0000259" key="2">
    <source>
        <dbReference type="PROSITE" id="PS50093"/>
    </source>
</evidence>
<dbReference type="EMBL" id="FRAA01000003">
    <property type="protein sequence ID" value="SHK14831.1"/>
    <property type="molecule type" value="Genomic_DNA"/>
</dbReference>
<evidence type="ECO:0000256" key="1">
    <source>
        <dbReference type="SAM" id="SignalP"/>
    </source>
</evidence>
<keyword evidence="1" id="KW-0732">Signal</keyword>
<dbReference type="PROSITE" id="PS50093">
    <property type="entry name" value="PKD"/>
    <property type="match status" value="1"/>
</dbReference>
<accession>A0A1M6Q3V4</accession>
<evidence type="ECO:0000313" key="4">
    <source>
        <dbReference type="Proteomes" id="UP000184474"/>
    </source>
</evidence>
<protein>
    <submittedName>
        <fullName evidence="3">PKD domain-containing protein</fullName>
    </submittedName>
</protein>
<dbReference type="SUPFAM" id="SSF49299">
    <property type="entry name" value="PKD domain"/>
    <property type="match status" value="2"/>
</dbReference>
<dbReference type="AlphaFoldDB" id="A0A1M6Q3V4"/>
<dbReference type="Proteomes" id="UP000184474">
    <property type="component" value="Unassembled WGS sequence"/>
</dbReference>
<dbReference type="CDD" id="cd00146">
    <property type="entry name" value="PKD"/>
    <property type="match status" value="1"/>
</dbReference>
<organism evidence="3 4">
    <name type="scientific">Reichenbachiella agariperforans</name>
    <dbReference type="NCBI Taxonomy" id="156994"/>
    <lineage>
        <taxon>Bacteria</taxon>
        <taxon>Pseudomonadati</taxon>
        <taxon>Bacteroidota</taxon>
        <taxon>Cytophagia</taxon>
        <taxon>Cytophagales</taxon>
        <taxon>Reichenbachiellaceae</taxon>
        <taxon>Reichenbachiella</taxon>
    </lineage>
</organism>
<dbReference type="PROSITE" id="PS51257">
    <property type="entry name" value="PROKAR_LIPOPROTEIN"/>
    <property type="match status" value="1"/>
</dbReference>
<dbReference type="InterPro" id="IPR035986">
    <property type="entry name" value="PKD_dom_sf"/>
</dbReference>
<dbReference type="Pfam" id="PF18911">
    <property type="entry name" value="PKD_4"/>
    <property type="match status" value="1"/>
</dbReference>
<reference evidence="4" key="1">
    <citation type="submission" date="2016-11" db="EMBL/GenBank/DDBJ databases">
        <authorList>
            <person name="Varghese N."/>
            <person name="Submissions S."/>
        </authorList>
    </citation>
    <scope>NUCLEOTIDE SEQUENCE [LARGE SCALE GENOMIC DNA]</scope>
    <source>
        <strain evidence="4">DSM 26134</strain>
    </source>
</reference>
<keyword evidence="4" id="KW-1185">Reference proteome</keyword>
<dbReference type="Gene3D" id="2.60.40.10">
    <property type="entry name" value="Immunoglobulins"/>
    <property type="match status" value="2"/>
</dbReference>
<proteinExistence type="predicted"/>
<dbReference type="Pfam" id="PF00801">
    <property type="entry name" value="PKD"/>
    <property type="match status" value="1"/>
</dbReference>
<dbReference type="SUPFAM" id="SSF75011">
    <property type="entry name" value="3-carboxy-cis,cis-mucoante lactonizing enzyme"/>
    <property type="match status" value="1"/>
</dbReference>
<gene>
    <name evidence="3" type="ORF">SAMN04488028_103159</name>
</gene>